<dbReference type="PRINTS" id="PR00301">
    <property type="entry name" value="HEATSHOCK70"/>
</dbReference>
<name>A0ABZ1UB57_9ACTN</name>
<protein>
    <submittedName>
        <fullName evidence="6">Hsp70 family protein</fullName>
    </submittedName>
</protein>
<gene>
    <name evidence="6" type="ORF">OHA16_32670</name>
</gene>
<keyword evidence="1" id="KW-0547">Nucleotide-binding</keyword>
<organism evidence="6 7">
    <name type="scientific">Kitasatospora purpeofusca</name>
    <dbReference type="NCBI Taxonomy" id="67352"/>
    <lineage>
        <taxon>Bacteria</taxon>
        <taxon>Bacillati</taxon>
        <taxon>Actinomycetota</taxon>
        <taxon>Actinomycetes</taxon>
        <taxon>Kitasatosporales</taxon>
        <taxon>Streptomycetaceae</taxon>
        <taxon>Kitasatospora</taxon>
    </lineage>
</organism>
<dbReference type="SUPFAM" id="SSF53067">
    <property type="entry name" value="Actin-like ATPase domain"/>
    <property type="match status" value="2"/>
</dbReference>
<dbReference type="InterPro" id="IPR029047">
    <property type="entry name" value="HSP70_peptide-bd_sf"/>
</dbReference>
<dbReference type="Gene3D" id="3.90.640.10">
    <property type="entry name" value="Actin, Chain A, domain 4"/>
    <property type="match status" value="1"/>
</dbReference>
<accession>A0ABZ1UB57</accession>
<dbReference type="InterPro" id="IPR029030">
    <property type="entry name" value="Caspase-like_dom_sf"/>
</dbReference>
<dbReference type="Gene3D" id="2.60.34.10">
    <property type="entry name" value="Substrate Binding Domain Of DNAk, Chain A, domain 1"/>
    <property type="match status" value="1"/>
</dbReference>
<keyword evidence="2" id="KW-0067">ATP-binding</keyword>
<evidence type="ECO:0000256" key="3">
    <source>
        <dbReference type="ARBA" id="ARBA00023186"/>
    </source>
</evidence>
<dbReference type="Gene3D" id="3.30.420.40">
    <property type="match status" value="3"/>
</dbReference>
<feature type="domain" description="Peptidase C14 caspase" evidence="5">
    <location>
        <begin position="12"/>
        <end position="214"/>
    </location>
</feature>
<evidence type="ECO:0000313" key="6">
    <source>
        <dbReference type="EMBL" id="WUQ87301.1"/>
    </source>
</evidence>
<feature type="region of interest" description="Disordered" evidence="4">
    <location>
        <begin position="817"/>
        <end position="858"/>
    </location>
</feature>
<dbReference type="PANTHER" id="PTHR19375">
    <property type="entry name" value="HEAT SHOCK PROTEIN 70KDA"/>
    <property type="match status" value="1"/>
</dbReference>
<dbReference type="SUPFAM" id="SSF52129">
    <property type="entry name" value="Caspase-like"/>
    <property type="match status" value="1"/>
</dbReference>
<dbReference type="InterPro" id="IPR013126">
    <property type="entry name" value="Hsp_70_fam"/>
</dbReference>
<sequence>MALPDGPGSRIVLIGSAAYRHDELPPLPAVRNNLTDLAAALTDPQQGWLDEAQCTLVADPRTAADVVRALRPSAQAAEDLLLVYYAGHGIVEDTDYYLAVTETDPEEPSISALPYRTLRKVVLGARARNRVVIIDACWSGMATTAHMAGGQERLRTQTAIEGAFVLASSEHDSTSLAPVGERFTAFTKELIVLLQDGSSRLGPELTLDNVYQHLLHELTAAGRPRPTRTATNTAARLVIARNRGYRPDTGNWRAERSGHSGHPALREGRLLLDEEERAGHVGGHEEAADGYATVAQVLTRLFGPKDEIAEAAQRSRAFWAARRAAVVAAVPPPPEQPPLTGFRTVGIELGPGSCMVATLDGDRIEIVPNAEGAERTPSVVAFTGATGDSVLVGAPAVRQELRNVSGTFRLAEADRFGAGELTLVDGAPVTADRVLTELLRKLKRDTEDRLDERVTQAVVVVPAATVEAEKRRIRRACRDVGIKPLRIISTSLAAGLALDRQLGGRESAVLVVGLEATSFEAAVIALGDGITAVDAVAFEDRLGTERWVGRLADDLLKEFEHRHGVRLDGDSTARRRLRVAAGSALRELASVGATTVHLSHLTTTPAGPADLEVLVTRDRFDRLTTDLLDSCEELVERVFTEMWLVDRADIEHVLLVGAATRIPALVELIRGICGREHINVGVTADTLSAAGAMLQAGVITGAVRDMLGVDAVSRAIGIETADGRMEMLVAPGMNLPAKRSELFSTATDNQSGLNINVYQGGHELAARNTLLASFRLSGLPPAPLGLPQIEVTVDIDANGEILVSAKDLGTGRSETLTDITGSEPPTVPLFGDLPAVFRPPDPVEEEEEEPPRPQQKQS</sequence>
<dbReference type="Gene3D" id="3.40.50.1460">
    <property type="match status" value="1"/>
</dbReference>
<evidence type="ECO:0000256" key="1">
    <source>
        <dbReference type="ARBA" id="ARBA00022741"/>
    </source>
</evidence>
<dbReference type="InterPro" id="IPR043129">
    <property type="entry name" value="ATPase_NBD"/>
</dbReference>
<dbReference type="Pfam" id="PF00656">
    <property type="entry name" value="Peptidase_C14"/>
    <property type="match status" value="1"/>
</dbReference>
<keyword evidence="7" id="KW-1185">Reference proteome</keyword>
<evidence type="ECO:0000313" key="7">
    <source>
        <dbReference type="Proteomes" id="UP001432222"/>
    </source>
</evidence>
<dbReference type="NCBIfam" id="NF047832">
    <property type="entry name" value="caspase_w_EACC1"/>
    <property type="match status" value="1"/>
</dbReference>
<dbReference type="RefSeq" id="WP_328957862.1">
    <property type="nucleotide sequence ID" value="NZ_CP108110.1"/>
</dbReference>
<proteinExistence type="predicted"/>
<evidence type="ECO:0000256" key="4">
    <source>
        <dbReference type="SAM" id="MobiDB-lite"/>
    </source>
</evidence>
<dbReference type="Gene3D" id="3.30.30.30">
    <property type="match status" value="1"/>
</dbReference>
<dbReference type="EMBL" id="CP108110">
    <property type="protein sequence ID" value="WUQ87301.1"/>
    <property type="molecule type" value="Genomic_DNA"/>
</dbReference>
<dbReference type="SUPFAM" id="SSF100920">
    <property type="entry name" value="Heat shock protein 70kD (HSP70), peptide-binding domain"/>
    <property type="match status" value="1"/>
</dbReference>
<keyword evidence="3" id="KW-0143">Chaperone</keyword>
<dbReference type="InterPro" id="IPR011600">
    <property type="entry name" value="Pept_C14_caspase"/>
</dbReference>
<reference evidence="6" key="1">
    <citation type="submission" date="2022-10" db="EMBL/GenBank/DDBJ databases">
        <title>The complete genomes of actinobacterial strains from the NBC collection.</title>
        <authorList>
            <person name="Joergensen T.S."/>
            <person name="Alvarez Arevalo M."/>
            <person name="Sterndorff E.B."/>
            <person name="Faurdal D."/>
            <person name="Vuksanovic O."/>
            <person name="Mourched A.-S."/>
            <person name="Charusanti P."/>
            <person name="Shaw S."/>
            <person name="Blin K."/>
            <person name="Weber T."/>
        </authorList>
    </citation>
    <scope>NUCLEOTIDE SEQUENCE</scope>
    <source>
        <strain evidence="6">NBC_00222</strain>
    </source>
</reference>
<dbReference type="Pfam" id="PF00012">
    <property type="entry name" value="HSP70"/>
    <property type="match status" value="2"/>
</dbReference>
<dbReference type="Proteomes" id="UP001432222">
    <property type="component" value="Chromosome"/>
</dbReference>
<evidence type="ECO:0000256" key="2">
    <source>
        <dbReference type="ARBA" id="ARBA00022840"/>
    </source>
</evidence>
<evidence type="ECO:0000259" key="5">
    <source>
        <dbReference type="Pfam" id="PF00656"/>
    </source>
</evidence>